<gene>
    <name evidence="1" type="ORF">CO172_02855</name>
</gene>
<organism evidence="1 2">
    <name type="scientific">Candidatus Uhrbacteria bacterium CG_4_9_14_3_um_filter_36_7</name>
    <dbReference type="NCBI Taxonomy" id="1975033"/>
    <lineage>
        <taxon>Bacteria</taxon>
        <taxon>Candidatus Uhriibacteriota</taxon>
    </lineage>
</organism>
<dbReference type="EMBL" id="PFWS01000044">
    <property type="protein sequence ID" value="PJA47178.1"/>
    <property type="molecule type" value="Genomic_DNA"/>
</dbReference>
<comment type="caution">
    <text evidence="1">The sequence shown here is derived from an EMBL/GenBank/DDBJ whole genome shotgun (WGS) entry which is preliminary data.</text>
</comment>
<evidence type="ECO:0000313" key="2">
    <source>
        <dbReference type="Proteomes" id="UP000229749"/>
    </source>
</evidence>
<accession>A0A2M7XH22</accession>
<dbReference type="Proteomes" id="UP000229749">
    <property type="component" value="Unassembled WGS sequence"/>
</dbReference>
<protein>
    <submittedName>
        <fullName evidence="1">Uncharacterized protein</fullName>
    </submittedName>
</protein>
<evidence type="ECO:0000313" key="1">
    <source>
        <dbReference type="EMBL" id="PJA47178.1"/>
    </source>
</evidence>
<sequence>MKRKVNIIQEENFKGLIENKNQFADYIKNVIKNPTEMEKLNGGRVKYWDAKNQGVIIYDPKNPDQGTAFQAWNGKESYDKIK</sequence>
<proteinExistence type="predicted"/>
<reference evidence="2" key="1">
    <citation type="submission" date="2017-09" db="EMBL/GenBank/DDBJ databases">
        <title>Depth-based differentiation of microbial function through sediment-hosted aquifers and enrichment of novel symbionts in the deep terrestrial subsurface.</title>
        <authorList>
            <person name="Probst A.J."/>
            <person name="Ladd B."/>
            <person name="Jarett J.K."/>
            <person name="Geller-Mcgrath D.E."/>
            <person name="Sieber C.M.K."/>
            <person name="Emerson J.B."/>
            <person name="Anantharaman K."/>
            <person name="Thomas B.C."/>
            <person name="Malmstrom R."/>
            <person name="Stieglmeier M."/>
            <person name="Klingl A."/>
            <person name="Woyke T."/>
            <person name="Ryan C.M."/>
            <person name="Banfield J.F."/>
        </authorList>
    </citation>
    <scope>NUCLEOTIDE SEQUENCE [LARGE SCALE GENOMIC DNA]</scope>
</reference>
<name>A0A2M7XH22_9BACT</name>
<dbReference type="AlphaFoldDB" id="A0A2M7XH22"/>